<proteinExistence type="predicted"/>
<evidence type="ECO:0000313" key="2">
    <source>
        <dbReference type="EMBL" id="GAA3626001.1"/>
    </source>
</evidence>
<accession>A0ABP7A6Q5</accession>
<dbReference type="EMBL" id="BAAAYU010000001">
    <property type="protein sequence ID" value="GAA3626001.1"/>
    <property type="molecule type" value="Genomic_DNA"/>
</dbReference>
<protein>
    <submittedName>
        <fullName evidence="2">Uncharacterized protein</fullName>
    </submittedName>
</protein>
<reference evidence="3" key="1">
    <citation type="journal article" date="2019" name="Int. J. Syst. Evol. Microbiol.">
        <title>The Global Catalogue of Microorganisms (GCM) 10K type strain sequencing project: providing services to taxonomists for standard genome sequencing and annotation.</title>
        <authorList>
            <consortium name="The Broad Institute Genomics Platform"/>
            <consortium name="The Broad Institute Genome Sequencing Center for Infectious Disease"/>
            <person name="Wu L."/>
            <person name="Ma J."/>
        </authorList>
    </citation>
    <scope>NUCLEOTIDE SEQUENCE [LARGE SCALE GENOMIC DNA]</scope>
    <source>
        <strain evidence="3">JCM 16544</strain>
    </source>
</reference>
<feature type="region of interest" description="Disordered" evidence="1">
    <location>
        <begin position="1"/>
        <end position="26"/>
    </location>
</feature>
<evidence type="ECO:0000313" key="3">
    <source>
        <dbReference type="Proteomes" id="UP001501697"/>
    </source>
</evidence>
<sequence length="51" mass="5846">MRDAETPHYPPEDHEAFLRRQSAPPHDAEAIEAARADWPEAHRAIAIMQGW</sequence>
<name>A0ABP7A6Q5_9MICO</name>
<comment type="caution">
    <text evidence="2">The sequence shown here is derived from an EMBL/GenBank/DDBJ whole genome shotgun (WGS) entry which is preliminary data.</text>
</comment>
<dbReference type="Proteomes" id="UP001501697">
    <property type="component" value="Unassembled WGS sequence"/>
</dbReference>
<evidence type="ECO:0000256" key="1">
    <source>
        <dbReference type="SAM" id="MobiDB-lite"/>
    </source>
</evidence>
<keyword evidence="3" id="KW-1185">Reference proteome</keyword>
<gene>
    <name evidence="2" type="ORF">GCM10022200_05440</name>
</gene>
<organism evidence="2 3">
    <name type="scientific">Microbacterium awajiense</name>
    <dbReference type="NCBI Taxonomy" id="415214"/>
    <lineage>
        <taxon>Bacteria</taxon>
        <taxon>Bacillati</taxon>
        <taxon>Actinomycetota</taxon>
        <taxon>Actinomycetes</taxon>
        <taxon>Micrococcales</taxon>
        <taxon>Microbacteriaceae</taxon>
        <taxon>Microbacterium</taxon>
    </lineage>
</organism>
<feature type="compositionally biased region" description="Basic and acidic residues" evidence="1">
    <location>
        <begin position="1"/>
        <end position="18"/>
    </location>
</feature>